<accession>A0A6H0XNQ0</accession>
<proteinExistence type="inferred from homology"/>
<feature type="domain" description="Major facilitator superfamily (MFS) profile" evidence="10">
    <location>
        <begin position="21"/>
        <end position="462"/>
    </location>
</feature>
<sequence>MPYTIRPPPGTAGKAWPAIATGMFVAFGGVLFGYDTGTIGGILDMAYWQQTFATDGTNINSSQKAQIVSILSAGEFFGALFAAPVGDFIGRRWGLIFSAGIVFNLGVILQTAATTIPTFTAGRFFAGLGVGLVSMLVPLYQSESAPKWIRGTIVGSYQLAITVGLLIAAGVDYSTGTRNDSGSYRIPIAVQFAWSIILVVGMLLLPETPRYHIKTGHPQKAAKSLSKLRRLPVDHPAVVEELGEISANHEYELSLGKATYLDCFRGNIGYRLLTGCLLQALQQLTGVNFIFYYGTTYFSSTGIAGFTTQMITSSVNVASTFPGLYLVETWGRRPLLLMGAIGMSICQFIVAGLGTGFGSSNHAAQQALVAFVCIYIFFFASSWGPCAWVVTGEIFPLKVRAKSLSMTTASNWLLNFAIAYATPYLVDDGPGNAGLSSKVFFIWGSFCFICIAFVWGMIYETKGFSLEQVNELYAKVPHAWQSPGFVPSVSYTDVRDVGPQRGASLAEIEIMAMRKKSVQHDEGLGEKSL</sequence>
<keyword evidence="12" id="KW-1185">Reference proteome</keyword>
<keyword evidence="6 9" id="KW-0472">Membrane</keyword>
<evidence type="ECO:0000256" key="6">
    <source>
        <dbReference type="ARBA" id="ARBA00023136"/>
    </source>
</evidence>
<dbReference type="EMBL" id="CP051139">
    <property type="protein sequence ID" value="QIW96247.1"/>
    <property type="molecule type" value="Genomic_DNA"/>
</dbReference>
<feature type="transmembrane region" description="Helical" evidence="9">
    <location>
        <begin position="15"/>
        <end position="34"/>
    </location>
</feature>
<dbReference type="Pfam" id="PF00083">
    <property type="entry name" value="Sugar_tr"/>
    <property type="match status" value="1"/>
</dbReference>
<evidence type="ECO:0000256" key="2">
    <source>
        <dbReference type="ARBA" id="ARBA00010992"/>
    </source>
</evidence>
<feature type="transmembrane region" description="Helical" evidence="9">
    <location>
        <begin position="367"/>
        <end position="391"/>
    </location>
</feature>
<dbReference type="InterPro" id="IPR005828">
    <property type="entry name" value="MFS_sugar_transport-like"/>
</dbReference>
<comment type="subcellular location">
    <subcellularLocation>
        <location evidence="1">Membrane</location>
        <topology evidence="1">Multi-pass membrane protein</topology>
    </subcellularLocation>
</comment>
<keyword evidence="3 8" id="KW-0813">Transport</keyword>
<evidence type="ECO:0000256" key="3">
    <source>
        <dbReference type="ARBA" id="ARBA00022448"/>
    </source>
</evidence>
<protein>
    <recommendedName>
        <fullName evidence="10">Major facilitator superfamily (MFS) profile domain-containing protein</fullName>
    </recommendedName>
</protein>
<dbReference type="PRINTS" id="PR00171">
    <property type="entry name" value="SUGRTRNSPORT"/>
</dbReference>
<dbReference type="Proteomes" id="UP000503462">
    <property type="component" value="Chromosome 1"/>
</dbReference>
<evidence type="ECO:0000256" key="4">
    <source>
        <dbReference type="ARBA" id="ARBA00022692"/>
    </source>
</evidence>
<dbReference type="PROSITE" id="PS00217">
    <property type="entry name" value="SUGAR_TRANSPORT_2"/>
    <property type="match status" value="1"/>
</dbReference>
<evidence type="ECO:0000256" key="1">
    <source>
        <dbReference type="ARBA" id="ARBA00004141"/>
    </source>
</evidence>
<dbReference type="InterPro" id="IPR050360">
    <property type="entry name" value="MFS_Sugar_Transporters"/>
</dbReference>
<feature type="transmembrane region" description="Helical" evidence="9">
    <location>
        <begin position="335"/>
        <end position="355"/>
    </location>
</feature>
<dbReference type="GO" id="GO:0005536">
    <property type="term" value="F:D-glucose binding"/>
    <property type="evidence" value="ECO:0007669"/>
    <property type="project" value="UniProtKB-ARBA"/>
</dbReference>
<evidence type="ECO:0000256" key="7">
    <source>
        <dbReference type="ARBA" id="ARBA00023180"/>
    </source>
</evidence>
<evidence type="ECO:0000256" key="5">
    <source>
        <dbReference type="ARBA" id="ARBA00022989"/>
    </source>
</evidence>
<feature type="transmembrane region" description="Helical" evidence="9">
    <location>
        <begin position="403"/>
        <end position="420"/>
    </location>
</feature>
<keyword evidence="7" id="KW-0325">Glycoprotein</keyword>
<dbReference type="GO" id="GO:0005351">
    <property type="term" value="F:carbohydrate:proton symporter activity"/>
    <property type="evidence" value="ECO:0007669"/>
    <property type="project" value="TreeGrafter"/>
</dbReference>
<dbReference type="OrthoDB" id="6612291at2759"/>
<evidence type="ECO:0000256" key="9">
    <source>
        <dbReference type="SAM" id="Phobius"/>
    </source>
</evidence>
<organism evidence="11 12">
    <name type="scientific">Peltaster fructicola</name>
    <dbReference type="NCBI Taxonomy" id="286661"/>
    <lineage>
        <taxon>Eukaryota</taxon>
        <taxon>Fungi</taxon>
        <taxon>Dikarya</taxon>
        <taxon>Ascomycota</taxon>
        <taxon>Pezizomycotina</taxon>
        <taxon>Dothideomycetes</taxon>
        <taxon>Dothideomycetes incertae sedis</taxon>
        <taxon>Peltaster</taxon>
    </lineage>
</organism>
<feature type="transmembrane region" description="Helical" evidence="9">
    <location>
        <begin position="119"/>
        <end position="140"/>
    </location>
</feature>
<gene>
    <name evidence="11" type="ORF">AMS68_001765</name>
</gene>
<dbReference type="SUPFAM" id="SSF103473">
    <property type="entry name" value="MFS general substrate transporter"/>
    <property type="match status" value="1"/>
</dbReference>
<feature type="transmembrane region" description="Helical" evidence="9">
    <location>
        <begin position="440"/>
        <end position="459"/>
    </location>
</feature>
<dbReference type="InterPro" id="IPR020846">
    <property type="entry name" value="MFS_dom"/>
</dbReference>
<evidence type="ECO:0000259" key="10">
    <source>
        <dbReference type="PROSITE" id="PS50850"/>
    </source>
</evidence>
<feature type="transmembrane region" description="Helical" evidence="9">
    <location>
        <begin position="152"/>
        <end position="171"/>
    </location>
</feature>
<dbReference type="InterPro" id="IPR036259">
    <property type="entry name" value="MFS_trans_sf"/>
</dbReference>
<dbReference type="GO" id="GO:0005886">
    <property type="term" value="C:plasma membrane"/>
    <property type="evidence" value="ECO:0007669"/>
    <property type="project" value="UniProtKB-ARBA"/>
</dbReference>
<dbReference type="AlphaFoldDB" id="A0A6H0XNQ0"/>
<dbReference type="GO" id="GO:0010255">
    <property type="term" value="P:glucose mediated signaling pathway"/>
    <property type="evidence" value="ECO:0007669"/>
    <property type="project" value="UniProtKB-ARBA"/>
</dbReference>
<dbReference type="PROSITE" id="PS50850">
    <property type="entry name" value="MFS"/>
    <property type="match status" value="1"/>
</dbReference>
<dbReference type="InterPro" id="IPR005829">
    <property type="entry name" value="Sugar_transporter_CS"/>
</dbReference>
<evidence type="ECO:0000256" key="8">
    <source>
        <dbReference type="RuleBase" id="RU003346"/>
    </source>
</evidence>
<evidence type="ECO:0000313" key="12">
    <source>
        <dbReference type="Proteomes" id="UP000503462"/>
    </source>
</evidence>
<evidence type="ECO:0000313" key="11">
    <source>
        <dbReference type="EMBL" id="QIW96247.1"/>
    </source>
</evidence>
<dbReference type="CDD" id="cd17356">
    <property type="entry name" value="MFS_HXT"/>
    <property type="match status" value="1"/>
</dbReference>
<comment type="similarity">
    <text evidence="2 8">Belongs to the major facilitator superfamily. Sugar transporter (TC 2.A.1.1) family.</text>
</comment>
<feature type="transmembrane region" description="Helical" evidence="9">
    <location>
        <begin position="93"/>
        <end position="113"/>
    </location>
</feature>
<keyword evidence="4 9" id="KW-0812">Transmembrane</keyword>
<dbReference type="Gene3D" id="1.20.1250.20">
    <property type="entry name" value="MFS general substrate transporter like domains"/>
    <property type="match status" value="1"/>
</dbReference>
<name>A0A6H0XNQ0_9PEZI</name>
<keyword evidence="5 9" id="KW-1133">Transmembrane helix</keyword>
<dbReference type="FunFam" id="1.20.1250.20:FF:000115">
    <property type="entry name" value="High-affinity glucose transporter"/>
    <property type="match status" value="1"/>
</dbReference>
<dbReference type="NCBIfam" id="TIGR00879">
    <property type="entry name" value="SP"/>
    <property type="match status" value="1"/>
</dbReference>
<dbReference type="InterPro" id="IPR003663">
    <property type="entry name" value="Sugar/inositol_transpt"/>
</dbReference>
<feature type="transmembrane region" description="Helical" evidence="9">
    <location>
        <begin position="183"/>
        <end position="205"/>
    </location>
</feature>
<reference evidence="11 12" key="1">
    <citation type="journal article" date="2016" name="Sci. Rep.">
        <title>Peltaster fructicola genome reveals evolution from an invasive phytopathogen to an ectophytic parasite.</title>
        <authorList>
            <person name="Xu C."/>
            <person name="Chen H."/>
            <person name="Gleason M.L."/>
            <person name="Xu J.R."/>
            <person name="Liu H."/>
            <person name="Zhang R."/>
            <person name="Sun G."/>
        </authorList>
    </citation>
    <scope>NUCLEOTIDE SEQUENCE [LARGE SCALE GENOMIC DNA]</scope>
    <source>
        <strain evidence="11 12">LNHT1506</strain>
    </source>
</reference>
<dbReference type="PANTHER" id="PTHR48022">
    <property type="entry name" value="PLASTIDIC GLUCOSE TRANSPORTER 4"/>
    <property type="match status" value="1"/>
</dbReference>
<dbReference type="PANTHER" id="PTHR48022:SF17">
    <property type="entry name" value="HEXOSE TRANSPORTER"/>
    <property type="match status" value="1"/>
</dbReference>